<feature type="compositionally biased region" description="Gly residues" evidence="1">
    <location>
        <begin position="69"/>
        <end position="87"/>
    </location>
</feature>
<proteinExistence type="predicted"/>
<protein>
    <submittedName>
        <fullName evidence="2">Uncharacterized protein</fullName>
    </submittedName>
</protein>
<feature type="region of interest" description="Disordered" evidence="1">
    <location>
        <begin position="1"/>
        <end position="108"/>
    </location>
</feature>
<dbReference type="AlphaFoldDB" id="A0A0D2KI76"/>
<dbReference type="Proteomes" id="UP000054498">
    <property type="component" value="Unassembled WGS sequence"/>
</dbReference>
<evidence type="ECO:0000313" key="2">
    <source>
        <dbReference type="EMBL" id="KIY95498.1"/>
    </source>
</evidence>
<dbReference type="GeneID" id="25729829"/>
<feature type="compositionally biased region" description="Basic and acidic residues" evidence="1">
    <location>
        <begin position="14"/>
        <end position="28"/>
    </location>
</feature>
<keyword evidence="3" id="KW-1185">Reference proteome</keyword>
<organism evidence="2 3">
    <name type="scientific">Monoraphidium neglectum</name>
    <dbReference type="NCBI Taxonomy" id="145388"/>
    <lineage>
        <taxon>Eukaryota</taxon>
        <taxon>Viridiplantae</taxon>
        <taxon>Chlorophyta</taxon>
        <taxon>core chlorophytes</taxon>
        <taxon>Chlorophyceae</taxon>
        <taxon>CS clade</taxon>
        <taxon>Sphaeropleales</taxon>
        <taxon>Selenastraceae</taxon>
        <taxon>Monoraphidium</taxon>
    </lineage>
</organism>
<evidence type="ECO:0000256" key="1">
    <source>
        <dbReference type="SAM" id="MobiDB-lite"/>
    </source>
</evidence>
<evidence type="ECO:0000313" key="3">
    <source>
        <dbReference type="Proteomes" id="UP000054498"/>
    </source>
</evidence>
<name>A0A0D2KI76_9CHLO</name>
<accession>A0A0D2KI76</accession>
<feature type="compositionally biased region" description="Low complexity" evidence="1">
    <location>
        <begin position="34"/>
        <end position="55"/>
    </location>
</feature>
<dbReference type="EMBL" id="KK103476">
    <property type="protein sequence ID" value="KIY95498.1"/>
    <property type="molecule type" value="Genomic_DNA"/>
</dbReference>
<dbReference type="RefSeq" id="XP_013894518.1">
    <property type="nucleotide sequence ID" value="XM_014039064.1"/>
</dbReference>
<gene>
    <name evidence="2" type="ORF">MNEG_12464</name>
</gene>
<sequence length="128" mass="12593">MVGLGDESATDPADGSRWRVKWSQDDTGKLVVLGAERASGGARARSRSPSPAGRSKQTLNPAKITVVGSGAGSSSGGSGGGGGGGVGAAEDLDGVAHCPSEASPGRWDIATQTAERYSSSGGFYPAAN</sequence>
<dbReference type="KEGG" id="mng:MNEG_12464"/>
<reference evidence="2 3" key="1">
    <citation type="journal article" date="2013" name="BMC Genomics">
        <title>Reconstruction of the lipid metabolism for the microalga Monoraphidium neglectum from its genome sequence reveals characteristics suitable for biofuel production.</title>
        <authorList>
            <person name="Bogen C."/>
            <person name="Al-Dilaimi A."/>
            <person name="Albersmeier A."/>
            <person name="Wichmann J."/>
            <person name="Grundmann M."/>
            <person name="Rupp O."/>
            <person name="Lauersen K.J."/>
            <person name="Blifernez-Klassen O."/>
            <person name="Kalinowski J."/>
            <person name="Goesmann A."/>
            <person name="Mussgnug J.H."/>
            <person name="Kruse O."/>
        </authorList>
    </citation>
    <scope>NUCLEOTIDE SEQUENCE [LARGE SCALE GENOMIC DNA]</scope>
    <source>
        <strain evidence="2 3">SAG 48.87</strain>
    </source>
</reference>